<organism evidence="4 5">
    <name type="scientific">Pararhodobacter marinus</name>
    <dbReference type="NCBI Taxonomy" id="2184063"/>
    <lineage>
        <taxon>Bacteria</taxon>
        <taxon>Pseudomonadati</taxon>
        <taxon>Pseudomonadota</taxon>
        <taxon>Alphaproteobacteria</taxon>
        <taxon>Rhodobacterales</taxon>
        <taxon>Paracoccaceae</taxon>
        <taxon>Pararhodobacter</taxon>
    </lineage>
</organism>
<dbReference type="Proteomes" id="UP000244940">
    <property type="component" value="Unassembled WGS sequence"/>
</dbReference>
<dbReference type="SUPFAM" id="SSF54637">
    <property type="entry name" value="Thioesterase/thiol ester dehydrase-isomerase"/>
    <property type="match status" value="1"/>
</dbReference>
<dbReference type="InterPro" id="IPR011973">
    <property type="entry name" value="PaaD"/>
</dbReference>
<dbReference type="InterPro" id="IPR029069">
    <property type="entry name" value="HotDog_dom_sf"/>
</dbReference>
<proteinExistence type="inferred from homology"/>
<comment type="caution">
    <text evidence="4">The sequence shown here is derived from an EMBL/GenBank/DDBJ whole genome shotgun (WGS) entry which is preliminary data.</text>
</comment>
<dbReference type="AlphaFoldDB" id="A0A2U2C8Y8"/>
<dbReference type="OrthoDB" id="32575at2"/>
<dbReference type="InterPro" id="IPR052723">
    <property type="entry name" value="Acyl-CoA_thioesterase_PaaI"/>
</dbReference>
<comment type="similarity">
    <text evidence="1">Belongs to the thioesterase PaaI family.</text>
</comment>
<dbReference type="InterPro" id="IPR003736">
    <property type="entry name" value="PAAI_dom"/>
</dbReference>
<evidence type="ECO:0000256" key="2">
    <source>
        <dbReference type="ARBA" id="ARBA00022801"/>
    </source>
</evidence>
<keyword evidence="5" id="KW-1185">Reference proteome</keyword>
<sequence length="147" mass="16228">MTVRDMTPDEMAQACADAMWADDNATQHLGMVLSDVRAGQAVMTMTVRPEMTNGHKICHGGYIFTLSDSAFAFACNTYNQRVVAQMAQVTFLAPAFEGDVLRAEAREVWRQGRGGIYDISVTRDDGVKIAEFRGHSRTVKGTHLPEE</sequence>
<evidence type="ECO:0000313" key="4">
    <source>
        <dbReference type="EMBL" id="PWE28340.1"/>
    </source>
</evidence>
<name>A0A2U2C8Y8_9RHOB</name>
<evidence type="ECO:0000313" key="5">
    <source>
        <dbReference type="Proteomes" id="UP000244940"/>
    </source>
</evidence>
<feature type="domain" description="Thioesterase" evidence="3">
    <location>
        <begin position="56"/>
        <end position="129"/>
    </location>
</feature>
<reference evidence="4 5" key="1">
    <citation type="submission" date="2018-05" db="EMBL/GenBank/DDBJ databases">
        <title>Pararhodobacter marina sp. nov., isolated from deep-sea water of the Indian Ocean.</title>
        <authorList>
            <person name="Lai Q.Sr."/>
            <person name="Liu X."/>
            <person name="Shao Z."/>
        </authorList>
    </citation>
    <scope>NUCLEOTIDE SEQUENCE [LARGE SCALE GENOMIC DNA]</scope>
    <source>
        <strain evidence="4 5">CIC4N-9</strain>
    </source>
</reference>
<protein>
    <submittedName>
        <fullName evidence="4">Hydroxyphenylacetyl-CoA thioesterase PaaI</fullName>
    </submittedName>
</protein>
<dbReference type="FunFam" id="3.10.129.10:FF:000022">
    <property type="entry name" value="Phenylacetic acid degradation protein"/>
    <property type="match status" value="1"/>
</dbReference>
<dbReference type="NCBIfam" id="TIGR00369">
    <property type="entry name" value="unchar_dom_1"/>
    <property type="match status" value="1"/>
</dbReference>
<dbReference type="InterPro" id="IPR006683">
    <property type="entry name" value="Thioestr_dom"/>
</dbReference>
<dbReference type="NCBIfam" id="TIGR02286">
    <property type="entry name" value="PaaD"/>
    <property type="match status" value="1"/>
</dbReference>
<dbReference type="Gene3D" id="3.10.129.10">
    <property type="entry name" value="Hotdog Thioesterase"/>
    <property type="match status" value="1"/>
</dbReference>
<evidence type="ECO:0000259" key="3">
    <source>
        <dbReference type="Pfam" id="PF03061"/>
    </source>
</evidence>
<gene>
    <name evidence="4" type="primary">paaD</name>
    <name evidence="4" type="ORF">C4N9_13475</name>
</gene>
<dbReference type="PANTHER" id="PTHR42856:SF1">
    <property type="entry name" value="ACYL-COENZYME A THIOESTERASE PAAI"/>
    <property type="match status" value="1"/>
</dbReference>
<dbReference type="CDD" id="cd03443">
    <property type="entry name" value="PaaI_thioesterase"/>
    <property type="match status" value="1"/>
</dbReference>
<dbReference type="PANTHER" id="PTHR42856">
    <property type="entry name" value="ACYL-COENZYME A THIOESTERASE PAAI"/>
    <property type="match status" value="1"/>
</dbReference>
<dbReference type="Pfam" id="PF03061">
    <property type="entry name" value="4HBT"/>
    <property type="match status" value="1"/>
</dbReference>
<dbReference type="EMBL" id="QEYD01000007">
    <property type="protein sequence ID" value="PWE28340.1"/>
    <property type="molecule type" value="Genomic_DNA"/>
</dbReference>
<dbReference type="GO" id="GO:0016289">
    <property type="term" value="F:acyl-CoA hydrolase activity"/>
    <property type="evidence" value="ECO:0007669"/>
    <property type="project" value="TreeGrafter"/>
</dbReference>
<keyword evidence="2" id="KW-0378">Hydrolase</keyword>
<evidence type="ECO:0000256" key="1">
    <source>
        <dbReference type="ARBA" id="ARBA00008324"/>
    </source>
</evidence>
<accession>A0A2U2C8Y8</accession>